<evidence type="ECO:0000313" key="10">
    <source>
        <dbReference type="EMBL" id="OWR05555.1"/>
    </source>
</evidence>
<dbReference type="Pfam" id="PF22848">
    <property type="entry name" value="ASD1_dom"/>
    <property type="match status" value="1"/>
</dbReference>
<dbReference type="SMART" id="SM00813">
    <property type="entry name" value="Alpha-L-AF_C"/>
    <property type="match status" value="1"/>
</dbReference>
<reference evidence="10 11" key="1">
    <citation type="journal article" date="2007" name="Int. J. Syst. Evol. Microbiol.">
        <title>Description of Pelomonas aquatica sp. nov. and Pelomonas puraquae sp. nov., isolated from industrial and haemodialysis water.</title>
        <authorList>
            <person name="Gomila M."/>
            <person name="Bowien B."/>
            <person name="Falsen E."/>
            <person name="Moore E.R."/>
            <person name="Lalucat J."/>
        </authorList>
    </citation>
    <scope>NUCLEOTIDE SEQUENCE [LARGE SCALE GENOMIC DNA]</scope>
    <source>
        <strain evidence="10 11">CCUG 52769</strain>
    </source>
</reference>
<dbReference type="Gene3D" id="3.20.20.80">
    <property type="entry name" value="Glycosidases"/>
    <property type="match status" value="1"/>
</dbReference>
<proteinExistence type="inferred from homology"/>
<evidence type="ECO:0000256" key="7">
    <source>
        <dbReference type="ARBA" id="ARBA00023295"/>
    </source>
</evidence>
<dbReference type="InterPro" id="IPR010720">
    <property type="entry name" value="Alpha-L-AF_C"/>
</dbReference>
<comment type="catalytic activity">
    <reaction evidence="1">
        <text>Hydrolysis of terminal non-reducing alpha-L-arabinofuranoside residues in alpha-L-arabinosides.</text>
        <dbReference type="EC" id="3.2.1.55"/>
    </reaction>
</comment>
<keyword evidence="6" id="KW-0119">Carbohydrate metabolism</keyword>
<evidence type="ECO:0000259" key="9">
    <source>
        <dbReference type="SMART" id="SM00813"/>
    </source>
</evidence>
<evidence type="ECO:0000256" key="2">
    <source>
        <dbReference type="ARBA" id="ARBA00007186"/>
    </source>
</evidence>
<evidence type="ECO:0000256" key="1">
    <source>
        <dbReference type="ARBA" id="ARBA00001462"/>
    </source>
</evidence>
<dbReference type="PANTHER" id="PTHR43576:SF2">
    <property type="entry name" value="INTRACELLULAR EXO-ALPHA-L-ARABINOFURANOSIDASE 2"/>
    <property type="match status" value="1"/>
</dbReference>
<evidence type="ECO:0000256" key="5">
    <source>
        <dbReference type="ARBA" id="ARBA00022801"/>
    </source>
</evidence>
<name>A0A254NC58_9BURK</name>
<accession>A0A254NC58</accession>
<evidence type="ECO:0000313" key="11">
    <source>
        <dbReference type="Proteomes" id="UP000197446"/>
    </source>
</evidence>
<dbReference type="EC" id="3.2.1.55" evidence="4"/>
<keyword evidence="7" id="KW-0326">Glycosidase</keyword>
<evidence type="ECO:0000256" key="3">
    <source>
        <dbReference type="ARBA" id="ARBA00011165"/>
    </source>
</evidence>
<dbReference type="PANTHER" id="PTHR43576">
    <property type="entry name" value="ALPHA-L-ARABINOFURANOSIDASE C-RELATED"/>
    <property type="match status" value="1"/>
</dbReference>
<feature type="chain" id="PRO_5013281809" description="non-reducing end alpha-L-arabinofuranosidase" evidence="8">
    <location>
        <begin position="27"/>
        <end position="533"/>
    </location>
</feature>
<dbReference type="AlphaFoldDB" id="A0A254NC58"/>
<keyword evidence="11" id="KW-1185">Reference proteome</keyword>
<dbReference type="EMBL" id="NISI01000001">
    <property type="protein sequence ID" value="OWR05555.1"/>
    <property type="molecule type" value="Genomic_DNA"/>
</dbReference>
<dbReference type="GO" id="GO:0046556">
    <property type="term" value="F:alpha-L-arabinofuranosidase activity"/>
    <property type="evidence" value="ECO:0007669"/>
    <property type="project" value="UniProtKB-EC"/>
</dbReference>
<dbReference type="SUPFAM" id="SSF51445">
    <property type="entry name" value="(Trans)glycosidases"/>
    <property type="match status" value="1"/>
</dbReference>
<feature type="signal peptide" evidence="8">
    <location>
        <begin position="1"/>
        <end position="26"/>
    </location>
</feature>
<keyword evidence="5" id="KW-0378">Hydrolase</keyword>
<dbReference type="Proteomes" id="UP000197446">
    <property type="component" value="Unassembled WGS sequence"/>
</dbReference>
<dbReference type="OrthoDB" id="9758333at2"/>
<gene>
    <name evidence="10" type="ORF">CDO81_03580</name>
</gene>
<evidence type="ECO:0000256" key="6">
    <source>
        <dbReference type="ARBA" id="ARBA00023277"/>
    </source>
</evidence>
<dbReference type="GO" id="GO:0000272">
    <property type="term" value="P:polysaccharide catabolic process"/>
    <property type="evidence" value="ECO:0007669"/>
    <property type="project" value="TreeGrafter"/>
</dbReference>
<dbReference type="GO" id="GO:0046373">
    <property type="term" value="P:L-arabinose metabolic process"/>
    <property type="evidence" value="ECO:0007669"/>
    <property type="project" value="InterPro"/>
</dbReference>
<comment type="subunit">
    <text evidence="3">Homohexamer; trimer of dimers.</text>
</comment>
<comment type="caution">
    <text evidence="10">The sequence shown here is derived from an EMBL/GenBank/DDBJ whole genome shotgun (WGS) entry which is preliminary data.</text>
</comment>
<dbReference type="InterPro" id="IPR055235">
    <property type="entry name" value="ASD1_cat"/>
</dbReference>
<evidence type="ECO:0000256" key="8">
    <source>
        <dbReference type="SAM" id="SignalP"/>
    </source>
</evidence>
<keyword evidence="8" id="KW-0732">Signal</keyword>
<evidence type="ECO:0000256" key="4">
    <source>
        <dbReference type="ARBA" id="ARBA00012670"/>
    </source>
</evidence>
<sequence length="533" mass="57734">MNLFSRSATGAALATALAVTGVPAMAAPAAEAPVVLTLSTQAAGPTISRHLFGQFAEHLGTGIYGGVWVGPDSPIPNVRGIRKDVVAALKALRVPNVRWPGGCFADKYHWRDGIGPRGRRPVTLNPDWGGVEESNAFGSHEFLDFAQQIGADAYLSINVGSGTVAEASGWLEYLTSPNGSTLARERVRNGARAPFKVAMLGIGNETWGCGGSMKPEEYAAELKKYATFVLNHHPAQQQAPNKMLRIASGPNQGDERFTDVVMSHWKDHIYSWGMEGLSLHSYTGIEKWPPSHPSQAFGVDEYAAVLRNTLDMDGYVRRHAAVMDRYDPERKVGLYVDEWGAWYAPLPGSNPAFLQQQNSQRDALIAALNLNIFMRHAERVRGANVAQMVNVLQAMILTSDRGIVLTPTYHAFRLYIPFQDAERLPLAFEAGDVVLGDVRLPRLDAVAARGRDGQVWVALVNLDPAQSLAVELAAEGGAVGAQGEVLAAPRFDSVNSFERPQQVVPRPVAVRAEAGRVRLTLPPASLSVVALRR</sequence>
<dbReference type="InterPro" id="IPR013780">
    <property type="entry name" value="Glyco_hydro_b"/>
</dbReference>
<feature type="domain" description="Alpha-L-arabinofuranosidase C-terminal" evidence="9">
    <location>
        <begin position="337"/>
        <end position="525"/>
    </location>
</feature>
<comment type="similarity">
    <text evidence="2">Belongs to the glycosyl hydrolase 51 family.</text>
</comment>
<dbReference type="RefSeq" id="WP_088481763.1">
    <property type="nucleotide sequence ID" value="NZ_NISI01000001.1"/>
</dbReference>
<dbReference type="Gene3D" id="2.60.40.1180">
    <property type="entry name" value="Golgi alpha-mannosidase II"/>
    <property type="match status" value="1"/>
</dbReference>
<dbReference type="Pfam" id="PF06964">
    <property type="entry name" value="Alpha-L-AF_C"/>
    <property type="match status" value="1"/>
</dbReference>
<protein>
    <recommendedName>
        <fullName evidence="4">non-reducing end alpha-L-arabinofuranosidase</fullName>
        <ecNumber evidence="4">3.2.1.55</ecNumber>
    </recommendedName>
</protein>
<dbReference type="InterPro" id="IPR017853">
    <property type="entry name" value="GH"/>
</dbReference>
<dbReference type="SUPFAM" id="SSF51011">
    <property type="entry name" value="Glycosyl hydrolase domain"/>
    <property type="match status" value="1"/>
</dbReference>
<organism evidence="10 11">
    <name type="scientific">Roseateles puraquae</name>
    <dbReference type="NCBI Taxonomy" id="431059"/>
    <lineage>
        <taxon>Bacteria</taxon>
        <taxon>Pseudomonadati</taxon>
        <taxon>Pseudomonadota</taxon>
        <taxon>Betaproteobacteria</taxon>
        <taxon>Burkholderiales</taxon>
        <taxon>Sphaerotilaceae</taxon>
        <taxon>Roseateles</taxon>
    </lineage>
</organism>